<proteinExistence type="predicted"/>
<accession>A0A8H4R4S4</accession>
<comment type="caution">
    <text evidence="1">The sequence shown here is derived from an EMBL/GenBank/DDBJ whole genome shotgun (WGS) entry which is preliminary data.</text>
</comment>
<keyword evidence="2" id="KW-1185">Reference proteome</keyword>
<sequence>MKQDIEGDNLFRRFPSRQGQTSTLAPPFPVLVLTRGFSGTNDSRYVLPLSTSQRDLPAQLSTNAKVLGCLLRPENSFEDITKFLASSALDAKVRLRPVHWMVSCRGKGGAVFAILSPFKVQELLSSIRGRKKVTLHVYSPHLIKSARALGDLSELIRSDKSSNGDCQQDK</sequence>
<organism evidence="1 2">
    <name type="scientific">Cudoniella acicularis</name>
    <dbReference type="NCBI Taxonomy" id="354080"/>
    <lineage>
        <taxon>Eukaryota</taxon>
        <taxon>Fungi</taxon>
        <taxon>Dikarya</taxon>
        <taxon>Ascomycota</taxon>
        <taxon>Pezizomycotina</taxon>
        <taxon>Leotiomycetes</taxon>
        <taxon>Helotiales</taxon>
        <taxon>Tricladiaceae</taxon>
        <taxon>Cudoniella</taxon>
    </lineage>
</organism>
<dbReference type="Proteomes" id="UP000566819">
    <property type="component" value="Unassembled WGS sequence"/>
</dbReference>
<reference evidence="1 2" key="1">
    <citation type="submission" date="2020-03" db="EMBL/GenBank/DDBJ databases">
        <title>Draft Genome Sequence of Cudoniella acicularis.</title>
        <authorList>
            <person name="Buettner E."/>
            <person name="Kellner H."/>
        </authorList>
    </citation>
    <scope>NUCLEOTIDE SEQUENCE [LARGE SCALE GENOMIC DNA]</scope>
    <source>
        <strain evidence="1 2">DSM 108380</strain>
    </source>
</reference>
<evidence type="ECO:0000313" key="1">
    <source>
        <dbReference type="EMBL" id="KAF4622771.1"/>
    </source>
</evidence>
<name>A0A8H4R4S4_9HELO</name>
<evidence type="ECO:0000313" key="2">
    <source>
        <dbReference type="Proteomes" id="UP000566819"/>
    </source>
</evidence>
<dbReference type="AlphaFoldDB" id="A0A8H4R4S4"/>
<dbReference type="EMBL" id="JAAMPI010001835">
    <property type="protein sequence ID" value="KAF4622771.1"/>
    <property type="molecule type" value="Genomic_DNA"/>
</dbReference>
<dbReference type="OrthoDB" id="3549376at2759"/>
<protein>
    <submittedName>
        <fullName evidence="1">Uncharacterized protein</fullName>
    </submittedName>
</protein>
<gene>
    <name evidence="1" type="ORF">G7Y89_g14255</name>
</gene>